<dbReference type="InterPro" id="IPR011011">
    <property type="entry name" value="Znf_FYVE_PHD"/>
</dbReference>
<dbReference type="PANTHER" id="PTHR11505">
    <property type="entry name" value="L1 TRANSPOSABLE ELEMENT-RELATED"/>
    <property type="match status" value="1"/>
</dbReference>
<dbReference type="Proteomes" id="UP001314205">
    <property type="component" value="Unassembled WGS sequence"/>
</dbReference>
<reference evidence="3 4" key="1">
    <citation type="submission" date="2023-11" db="EMBL/GenBank/DDBJ databases">
        <authorList>
            <person name="Hedman E."/>
            <person name="Englund M."/>
            <person name="Stromberg M."/>
            <person name="Nyberg Akerstrom W."/>
            <person name="Nylinder S."/>
            <person name="Jareborg N."/>
            <person name="Kallberg Y."/>
            <person name="Kronander E."/>
        </authorList>
    </citation>
    <scope>NUCLEOTIDE SEQUENCE [LARGE SCALE GENOMIC DNA]</scope>
</reference>
<feature type="coiled-coil region" evidence="1">
    <location>
        <begin position="131"/>
        <end position="175"/>
    </location>
</feature>
<dbReference type="AlphaFoldDB" id="A0AAV1KTH9"/>
<gene>
    <name evidence="3" type="ORF">PARMNEM_LOCUS6853</name>
</gene>
<evidence type="ECO:0000259" key="2">
    <source>
        <dbReference type="Pfam" id="PF25298"/>
    </source>
</evidence>
<evidence type="ECO:0000256" key="1">
    <source>
        <dbReference type="SAM" id="Coils"/>
    </source>
</evidence>
<dbReference type="Gene3D" id="1.20.1480.30">
    <property type="entry name" value="Designed four-helix bundle protein"/>
    <property type="match status" value="1"/>
</dbReference>
<sequence>MFTCHRCNSEARDGVQCTMCLNRFDFPCAGITEAGYRKLGDRKTTWKCSTCKTGTASPNLPSEKTVEGRVPSHGDLENIRLELSKITKQISSLPQLIASVQTIQADLSDLKVMKSEMMDVKNSLNHVHTSVEGLTKKLTEIDREIQSLQKTKDDVVRVENRLEKLEAAVRENQQRSRLNNIEIKGVPVTSSENLFTIISIIGSKIGYEVPKEQINYVARVPQRNNKNSKNIIVSLHTRYLRDNFIAAAKKYKSLTAADLGFSSDGKIFINDHLTFENKQLLNKAKALAMEKKFSYTWVKNCTILMKKNATSPTHAIKTEADLKKIL</sequence>
<evidence type="ECO:0000313" key="3">
    <source>
        <dbReference type="EMBL" id="CAK1585820.1"/>
    </source>
</evidence>
<dbReference type="InterPro" id="IPR004244">
    <property type="entry name" value="Transposase_22"/>
</dbReference>
<protein>
    <recommendedName>
        <fullName evidence="2">FP protein C-terminal domain-containing protein</fullName>
    </recommendedName>
</protein>
<proteinExistence type="predicted"/>
<dbReference type="SUPFAM" id="SSF57903">
    <property type="entry name" value="FYVE/PHD zinc finger"/>
    <property type="match status" value="1"/>
</dbReference>
<dbReference type="Pfam" id="PF25298">
    <property type="entry name" value="Baculo_FP_2nd"/>
    <property type="match status" value="1"/>
</dbReference>
<dbReference type="InterPro" id="IPR057251">
    <property type="entry name" value="FP_C"/>
</dbReference>
<evidence type="ECO:0000313" key="4">
    <source>
        <dbReference type="Proteomes" id="UP001314205"/>
    </source>
</evidence>
<organism evidence="3 4">
    <name type="scientific">Parnassius mnemosyne</name>
    <name type="common">clouded apollo</name>
    <dbReference type="NCBI Taxonomy" id="213953"/>
    <lineage>
        <taxon>Eukaryota</taxon>
        <taxon>Metazoa</taxon>
        <taxon>Ecdysozoa</taxon>
        <taxon>Arthropoda</taxon>
        <taxon>Hexapoda</taxon>
        <taxon>Insecta</taxon>
        <taxon>Pterygota</taxon>
        <taxon>Neoptera</taxon>
        <taxon>Endopterygota</taxon>
        <taxon>Lepidoptera</taxon>
        <taxon>Glossata</taxon>
        <taxon>Ditrysia</taxon>
        <taxon>Papilionoidea</taxon>
        <taxon>Papilionidae</taxon>
        <taxon>Parnassiinae</taxon>
        <taxon>Parnassini</taxon>
        <taxon>Parnassius</taxon>
        <taxon>Driopa</taxon>
    </lineage>
</organism>
<feature type="domain" description="FP protein C-terminal" evidence="2">
    <location>
        <begin position="274"/>
        <end position="326"/>
    </location>
</feature>
<accession>A0AAV1KTH9</accession>
<comment type="caution">
    <text evidence="3">The sequence shown here is derived from an EMBL/GenBank/DDBJ whole genome shotgun (WGS) entry which is preliminary data.</text>
</comment>
<name>A0AAV1KTH9_9NEOP</name>
<keyword evidence="4" id="KW-1185">Reference proteome</keyword>
<keyword evidence="1" id="KW-0175">Coiled coil</keyword>
<dbReference type="EMBL" id="CAVLGL010000080">
    <property type="protein sequence ID" value="CAK1585820.1"/>
    <property type="molecule type" value="Genomic_DNA"/>
</dbReference>